<comment type="caution">
    <text evidence="1">The sequence shown here is derived from an EMBL/GenBank/DDBJ whole genome shotgun (WGS) entry which is preliminary data.</text>
</comment>
<accession>A0A4C1YDM4</accession>
<keyword evidence="2" id="KW-1185">Reference proteome</keyword>
<name>A0A4C1YDM4_EUMVA</name>
<sequence length="141" mass="16623">MTDESDTERKSEINMVIDAVGQLRANQWCADHAMPWQRNGAKCALKQDAVTFNSLKRMYFLWLFSRNINFWNEVRGLWWEFTSRDRTVQRRYEVRRFPNAAEKEGSGSVILRCISFAASSERQRFVSCTASLQHYENAMRL</sequence>
<protein>
    <submittedName>
        <fullName evidence="1">Uncharacterized protein</fullName>
    </submittedName>
</protein>
<dbReference type="Proteomes" id="UP000299102">
    <property type="component" value="Unassembled WGS sequence"/>
</dbReference>
<reference evidence="1 2" key="1">
    <citation type="journal article" date="2019" name="Commun. Biol.">
        <title>The bagworm genome reveals a unique fibroin gene that provides high tensile strength.</title>
        <authorList>
            <person name="Kono N."/>
            <person name="Nakamura H."/>
            <person name="Ohtoshi R."/>
            <person name="Tomita M."/>
            <person name="Numata K."/>
            <person name="Arakawa K."/>
        </authorList>
    </citation>
    <scope>NUCLEOTIDE SEQUENCE [LARGE SCALE GENOMIC DNA]</scope>
</reference>
<proteinExistence type="predicted"/>
<organism evidence="1 2">
    <name type="scientific">Eumeta variegata</name>
    <name type="common">Bagworm moth</name>
    <name type="synonym">Eumeta japonica</name>
    <dbReference type="NCBI Taxonomy" id="151549"/>
    <lineage>
        <taxon>Eukaryota</taxon>
        <taxon>Metazoa</taxon>
        <taxon>Ecdysozoa</taxon>
        <taxon>Arthropoda</taxon>
        <taxon>Hexapoda</taxon>
        <taxon>Insecta</taxon>
        <taxon>Pterygota</taxon>
        <taxon>Neoptera</taxon>
        <taxon>Endopterygota</taxon>
        <taxon>Lepidoptera</taxon>
        <taxon>Glossata</taxon>
        <taxon>Ditrysia</taxon>
        <taxon>Tineoidea</taxon>
        <taxon>Psychidae</taxon>
        <taxon>Oiketicinae</taxon>
        <taxon>Eumeta</taxon>
    </lineage>
</organism>
<dbReference type="EMBL" id="BGZK01001209">
    <property type="protein sequence ID" value="GBP74481.1"/>
    <property type="molecule type" value="Genomic_DNA"/>
</dbReference>
<dbReference type="AlphaFoldDB" id="A0A4C1YDM4"/>
<evidence type="ECO:0000313" key="2">
    <source>
        <dbReference type="Proteomes" id="UP000299102"/>
    </source>
</evidence>
<evidence type="ECO:0000313" key="1">
    <source>
        <dbReference type="EMBL" id="GBP74481.1"/>
    </source>
</evidence>
<gene>
    <name evidence="1" type="ORF">EVAR_58982_1</name>
</gene>